<accession>A0A1M6LVW6</accession>
<dbReference type="RefSeq" id="WP_072848677.1">
    <property type="nucleotide sequence ID" value="NZ_FRAH01000005.1"/>
</dbReference>
<dbReference type="Proteomes" id="UP000183975">
    <property type="component" value="Unassembled WGS sequence"/>
</dbReference>
<dbReference type="Pfam" id="PF03780">
    <property type="entry name" value="Asp23"/>
    <property type="match status" value="1"/>
</dbReference>
<dbReference type="OrthoDB" id="9793465at2"/>
<sequence length="123" mass="12928">MSEDKITNGQIQIADEVIGVIAVTAALEVDGVTEGAGSGKGFVEFFGKKSQTKCAKVDSDGDEVVLDMEIIVNFGTKVQVVAEEVQKRVKNAVETMTGLSVPVVNVAVAGIVKEKTAKADEEE</sequence>
<proteinExistence type="inferred from homology"/>
<evidence type="ECO:0000313" key="3">
    <source>
        <dbReference type="Proteomes" id="UP000183975"/>
    </source>
</evidence>
<comment type="similarity">
    <text evidence="1">Belongs to the asp23 family.</text>
</comment>
<gene>
    <name evidence="2" type="ORF">SAMN02745138_00445</name>
</gene>
<dbReference type="PANTHER" id="PTHR34297">
    <property type="entry name" value="HYPOTHETICAL CYTOSOLIC PROTEIN-RELATED"/>
    <property type="match status" value="1"/>
</dbReference>
<protein>
    <submittedName>
        <fullName evidence="2">Uncharacterized conserved protein YloU, alkaline shock protein (Asp23) family</fullName>
    </submittedName>
</protein>
<reference evidence="2 3" key="1">
    <citation type="submission" date="2016-11" db="EMBL/GenBank/DDBJ databases">
        <authorList>
            <person name="Jaros S."/>
            <person name="Januszkiewicz K."/>
            <person name="Wedrychowicz H."/>
        </authorList>
    </citation>
    <scope>NUCLEOTIDE SEQUENCE [LARGE SCALE GENOMIC DNA]</scope>
    <source>
        <strain evidence="2 3">DSM 14214</strain>
    </source>
</reference>
<keyword evidence="3" id="KW-1185">Reference proteome</keyword>
<dbReference type="EMBL" id="FRAH01000005">
    <property type="protein sequence ID" value="SHJ75302.1"/>
    <property type="molecule type" value="Genomic_DNA"/>
</dbReference>
<organism evidence="2 3">
    <name type="scientific">Anaerotignum lactatifermentans DSM 14214</name>
    <dbReference type="NCBI Taxonomy" id="1121323"/>
    <lineage>
        <taxon>Bacteria</taxon>
        <taxon>Bacillati</taxon>
        <taxon>Bacillota</taxon>
        <taxon>Clostridia</taxon>
        <taxon>Lachnospirales</taxon>
        <taxon>Anaerotignaceae</taxon>
        <taxon>Anaerotignum</taxon>
    </lineage>
</organism>
<dbReference type="AlphaFoldDB" id="A0A1M6LVW6"/>
<evidence type="ECO:0000313" key="2">
    <source>
        <dbReference type="EMBL" id="SHJ75302.1"/>
    </source>
</evidence>
<name>A0A1M6LVW6_9FIRM</name>
<dbReference type="InterPro" id="IPR005531">
    <property type="entry name" value="Asp23"/>
</dbReference>
<evidence type="ECO:0000256" key="1">
    <source>
        <dbReference type="ARBA" id="ARBA00005721"/>
    </source>
</evidence>